<sequence length="182" mass="20485">MIIPDTFEARIQQAQEVEGAPGTDLRKTPPESASDRLDLRYRIFGKIADRLSSEGLSAMDRLLSGGPARRGNDLRRLIAALEAEEDKRPGRRRRHDPFDALDRVLDAGSGGMGNLFAVMQDMSPEDQQAFLQTLSGLLKRGVMGYEYRKVNGQPYKVYLENEMGTPIHRAKLYKRKDVSGEY</sequence>
<dbReference type="Proteomes" id="UP000178606">
    <property type="component" value="Unassembled WGS sequence"/>
</dbReference>
<comment type="caution">
    <text evidence="1">The sequence shown here is derived from an EMBL/GenBank/DDBJ whole genome shotgun (WGS) entry which is preliminary data.</text>
</comment>
<evidence type="ECO:0000313" key="1">
    <source>
        <dbReference type="EMBL" id="OGG50909.1"/>
    </source>
</evidence>
<dbReference type="AlphaFoldDB" id="A0A1F6CNX5"/>
<name>A0A1F6CNX5_HANXR</name>
<reference evidence="1 2" key="1">
    <citation type="journal article" date="2016" name="Nat. Commun.">
        <title>Thousands of microbial genomes shed light on interconnected biogeochemical processes in an aquifer system.</title>
        <authorList>
            <person name="Anantharaman K."/>
            <person name="Brown C.T."/>
            <person name="Hug L.A."/>
            <person name="Sharon I."/>
            <person name="Castelle C.J."/>
            <person name="Probst A.J."/>
            <person name="Thomas B.C."/>
            <person name="Singh A."/>
            <person name="Wilkins M.J."/>
            <person name="Karaoz U."/>
            <person name="Brodie E.L."/>
            <person name="Williams K.H."/>
            <person name="Hubbard S.S."/>
            <person name="Banfield J.F."/>
        </authorList>
    </citation>
    <scope>NUCLEOTIDE SEQUENCE [LARGE SCALE GENOMIC DNA]</scope>
    <source>
        <strain evidence="2">RIFCSPLOWO2_12_FULL_64_10</strain>
    </source>
</reference>
<gene>
    <name evidence="1" type="ORF">A3F84_00110</name>
</gene>
<organism evidence="1 2">
    <name type="scientific">Handelsmanbacteria sp. (strain RIFCSPLOWO2_12_FULL_64_10)</name>
    <dbReference type="NCBI Taxonomy" id="1817868"/>
    <lineage>
        <taxon>Bacteria</taxon>
        <taxon>Candidatus Handelsmaniibacteriota</taxon>
    </lineage>
</organism>
<proteinExistence type="predicted"/>
<evidence type="ECO:0000313" key="2">
    <source>
        <dbReference type="Proteomes" id="UP000178606"/>
    </source>
</evidence>
<dbReference type="EMBL" id="MFKF01000198">
    <property type="protein sequence ID" value="OGG50909.1"/>
    <property type="molecule type" value="Genomic_DNA"/>
</dbReference>
<accession>A0A1F6CNX5</accession>
<protein>
    <submittedName>
        <fullName evidence="1">Uncharacterized protein</fullName>
    </submittedName>
</protein>